<feature type="compositionally biased region" description="Basic and acidic residues" evidence="1">
    <location>
        <begin position="79"/>
        <end position="89"/>
    </location>
</feature>
<reference evidence="2" key="1">
    <citation type="journal article" date="2020" name="G3 (Bethesda)">
        <title>High-Quality Assemblies for Three Invasive Social Wasps from the &lt;i&gt;Vespula&lt;/i&gt; Genus.</title>
        <authorList>
            <person name="Harrop T.W.R."/>
            <person name="Guhlin J."/>
            <person name="McLaughlin G.M."/>
            <person name="Permina E."/>
            <person name="Stockwell P."/>
            <person name="Gilligan J."/>
            <person name="Le Lec M.F."/>
            <person name="Gruber M.A.M."/>
            <person name="Quinn O."/>
            <person name="Lovegrove M."/>
            <person name="Duncan E.J."/>
            <person name="Remnant E.J."/>
            <person name="Van Eeckhoven J."/>
            <person name="Graham B."/>
            <person name="Knapp R.A."/>
            <person name="Langford K.W."/>
            <person name="Kronenberg Z."/>
            <person name="Press M.O."/>
            <person name="Eacker S.M."/>
            <person name="Wilson-Rankin E.E."/>
            <person name="Purcell J."/>
            <person name="Lester P.J."/>
            <person name="Dearden P.K."/>
        </authorList>
    </citation>
    <scope>NUCLEOTIDE SEQUENCE</scope>
    <source>
        <strain evidence="2">Volc-1</strain>
    </source>
</reference>
<dbReference type="AlphaFoldDB" id="A0A834KEV4"/>
<feature type="compositionally biased region" description="Acidic residues" evidence="1">
    <location>
        <begin position="21"/>
        <end position="33"/>
    </location>
</feature>
<dbReference type="Proteomes" id="UP000600918">
    <property type="component" value="Unassembled WGS sequence"/>
</dbReference>
<evidence type="ECO:0000313" key="3">
    <source>
        <dbReference type="Proteomes" id="UP000600918"/>
    </source>
</evidence>
<name>A0A834KEV4_VESPE</name>
<accession>A0A834KEV4</accession>
<sequence length="98" mass="11847">MAVTTNFNETNMALRKKRREEEEEEEEEDGEEEIEKKEKKEEEDEEEKVEEKEKKEEVQDKGKDYEPTLVYDSIDDRFYLDNNDSKDKFNSNQNDVDV</sequence>
<feature type="region of interest" description="Disordered" evidence="1">
    <location>
        <begin position="79"/>
        <end position="98"/>
    </location>
</feature>
<gene>
    <name evidence="2" type="ORF">H0235_015165</name>
</gene>
<keyword evidence="3" id="KW-1185">Reference proteome</keyword>
<dbReference type="EMBL" id="JACSDY010000016">
    <property type="protein sequence ID" value="KAF7404471.1"/>
    <property type="molecule type" value="Genomic_DNA"/>
</dbReference>
<evidence type="ECO:0000313" key="2">
    <source>
        <dbReference type="EMBL" id="KAF7404471.1"/>
    </source>
</evidence>
<feature type="compositionally biased region" description="Basic and acidic residues" evidence="1">
    <location>
        <begin position="49"/>
        <end position="66"/>
    </location>
</feature>
<proteinExistence type="predicted"/>
<comment type="caution">
    <text evidence="2">The sequence shown here is derived from an EMBL/GenBank/DDBJ whole genome shotgun (WGS) entry which is preliminary data.</text>
</comment>
<evidence type="ECO:0000256" key="1">
    <source>
        <dbReference type="SAM" id="MobiDB-lite"/>
    </source>
</evidence>
<feature type="region of interest" description="Disordered" evidence="1">
    <location>
        <begin position="1"/>
        <end position="73"/>
    </location>
</feature>
<feature type="compositionally biased region" description="Polar residues" evidence="1">
    <location>
        <begin position="1"/>
        <end position="11"/>
    </location>
</feature>
<protein>
    <submittedName>
        <fullName evidence="2">Uncharacterized protein</fullName>
    </submittedName>
</protein>
<organism evidence="2 3">
    <name type="scientific">Vespula pensylvanica</name>
    <name type="common">Western yellow jacket</name>
    <name type="synonym">Wasp</name>
    <dbReference type="NCBI Taxonomy" id="30213"/>
    <lineage>
        <taxon>Eukaryota</taxon>
        <taxon>Metazoa</taxon>
        <taxon>Ecdysozoa</taxon>
        <taxon>Arthropoda</taxon>
        <taxon>Hexapoda</taxon>
        <taxon>Insecta</taxon>
        <taxon>Pterygota</taxon>
        <taxon>Neoptera</taxon>
        <taxon>Endopterygota</taxon>
        <taxon>Hymenoptera</taxon>
        <taxon>Apocrita</taxon>
        <taxon>Aculeata</taxon>
        <taxon>Vespoidea</taxon>
        <taxon>Vespidae</taxon>
        <taxon>Vespinae</taxon>
        <taxon>Vespula</taxon>
    </lineage>
</organism>